<accession>A0A167MW56</accession>
<dbReference type="PANTHER" id="PTHR10333:SF42">
    <property type="entry name" value="INHIBITOR OF GROWTH PROTEIN 5"/>
    <property type="match status" value="1"/>
</dbReference>
<keyword evidence="14" id="KW-1185">Reference proteome</keyword>
<dbReference type="GO" id="GO:0000785">
    <property type="term" value="C:chromatin"/>
    <property type="evidence" value="ECO:0007669"/>
    <property type="project" value="UniProtKB-ARBA"/>
</dbReference>
<feature type="binding site" evidence="8">
    <location>
        <position position="392"/>
    </location>
    <ligand>
        <name>Zn(2+)</name>
        <dbReference type="ChEBI" id="CHEBI:29105"/>
        <label>1</label>
    </ligand>
</feature>
<dbReference type="InterPro" id="IPR001965">
    <property type="entry name" value="Znf_PHD"/>
</dbReference>
<feature type="compositionally biased region" description="Low complexity" evidence="11">
    <location>
        <begin position="449"/>
        <end position="462"/>
    </location>
</feature>
<gene>
    <name evidence="13" type="ORF">CALVIDRAFT_536588</name>
</gene>
<feature type="compositionally biased region" description="Basic and acidic residues" evidence="11">
    <location>
        <begin position="206"/>
        <end position="216"/>
    </location>
</feature>
<feature type="compositionally biased region" description="Basic and acidic residues" evidence="11">
    <location>
        <begin position="145"/>
        <end position="162"/>
    </location>
</feature>
<dbReference type="SMART" id="SM01408">
    <property type="entry name" value="ING"/>
    <property type="match status" value="1"/>
</dbReference>
<evidence type="ECO:0000256" key="3">
    <source>
        <dbReference type="ARBA" id="ARBA00022723"/>
    </source>
</evidence>
<dbReference type="CDD" id="cd15505">
    <property type="entry name" value="PHD_ING"/>
    <property type="match status" value="1"/>
</dbReference>
<evidence type="ECO:0000256" key="4">
    <source>
        <dbReference type="ARBA" id="ARBA00022771"/>
    </source>
</evidence>
<evidence type="ECO:0000313" key="13">
    <source>
        <dbReference type="EMBL" id="KZO97116.1"/>
    </source>
</evidence>
<evidence type="ECO:0000256" key="11">
    <source>
        <dbReference type="SAM" id="MobiDB-lite"/>
    </source>
</evidence>
<dbReference type="Gene3D" id="3.30.40.10">
    <property type="entry name" value="Zinc/RING finger domain, C3HC4 (zinc finger)"/>
    <property type="match status" value="1"/>
</dbReference>
<dbReference type="InterPro" id="IPR019787">
    <property type="entry name" value="Znf_PHD-finger"/>
</dbReference>
<evidence type="ECO:0000256" key="2">
    <source>
        <dbReference type="ARBA" id="ARBA00010210"/>
    </source>
</evidence>
<dbReference type="InterPro" id="IPR024610">
    <property type="entry name" value="ING_N_histone-binding"/>
</dbReference>
<evidence type="ECO:0000256" key="6">
    <source>
        <dbReference type="ARBA" id="ARBA00022853"/>
    </source>
</evidence>
<feature type="binding site" evidence="8">
    <location>
        <position position="365"/>
    </location>
    <ligand>
        <name>Zn(2+)</name>
        <dbReference type="ChEBI" id="CHEBI:29105"/>
        <label>1</label>
    </ligand>
</feature>
<dbReference type="InterPro" id="IPR028651">
    <property type="entry name" value="ING_fam"/>
</dbReference>
<comment type="function">
    <text evidence="10">Component of an histone acetyltransferase complex.</text>
</comment>
<reference evidence="13 14" key="1">
    <citation type="journal article" date="2016" name="Mol. Biol. Evol.">
        <title>Comparative Genomics of Early-Diverging Mushroom-Forming Fungi Provides Insights into the Origins of Lignocellulose Decay Capabilities.</title>
        <authorList>
            <person name="Nagy L.G."/>
            <person name="Riley R."/>
            <person name="Tritt A."/>
            <person name="Adam C."/>
            <person name="Daum C."/>
            <person name="Floudas D."/>
            <person name="Sun H."/>
            <person name="Yadav J.S."/>
            <person name="Pangilinan J."/>
            <person name="Larsson K.H."/>
            <person name="Matsuura K."/>
            <person name="Barry K."/>
            <person name="Labutti K."/>
            <person name="Kuo R."/>
            <person name="Ohm R.A."/>
            <person name="Bhattacharya S.S."/>
            <person name="Shirouzu T."/>
            <person name="Yoshinaga Y."/>
            <person name="Martin F.M."/>
            <person name="Grigoriev I.V."/>
            <person name="Hibbett D.S."/>
        </authorList>
    </citation>
    <scope>NUCLEOTIDE SEQUENCE [LARGE SCALE GENOMIC DNA]</scope>
    <source>
        <strain evidence="13 14">TUFC12733</strain>
    </source>
</reference>
<dbReference type="InterPro" id="IPR013083">
    <property type="entry name" value="Znf_RING/FYVE/PHD"/>
</dbReference>
<dbReference type="PROSITE" id="PS01359">
    <property type="entry name" value="ZF_PHD_1"/>
    <property type="match status" value="1"/>
</dbReference>
<evidence type="ECO:0000256" key="8">
    <source>
        <dbReference type="PIRSR" id="PIRSR628651-51"/>
    </source>
</evidence>
<dbReference type="SUPFAM" id="SSF57903">
    <property type="entry name" value="FYVE/PHD zinc finger"/>
    <property type="match status" value="1"/>
</dbReference>
<feature type="binding site" evidence="8">
    <location>
        <position position="367"/>
    </location>
    <ligand>
        <name>Zn(2+)</name>
        <dbReference type="ChEBI" id="CHEBI:29105"/>
        <label>1</label>
    </ligand>
</feature>
<keyword evidence="5 8" id="KW-0862">Zinc</keyword>
<dbReference type="GO" id="GO:0008270">
    <property type="term" value="F:zinc ion binding"/>
    <property type="evidence" value="ECO:0007669"/>
    <property type="project" value="UniProtKB-KW"/>
</dbReference>
<protein>
    <recommendedName>
        <fullName evidence="10">Chromatin modification-related protein</fullName>
    </recommendedName>
</protein>
<dbReference type="Pfam" id="PF12998">
    <property type="entry name" value="ING"/>
    <property type="match status" value="1"/>
</dbReference>
<dbReference type="InterPro" id="IPR011011">
    <property type="entry name" value="Znf_FYVE_PHD"/>
</dbReference>
<dbReference type="PANTHER" id="PTHR10333">
    <property type="entry name" value="INHIBITOR OF GROWTH PROTEIN"/>
    <property type="match status" value="1"/>
</dbReference>
<comment type="subunit">
    <text evidence="10">Component of an histone acetyltransferase complex. Interacts with H3K4me3 and to a lesser extent with H3K4me2.</text>
</comment>
<dbReference type="GO" id="GO:0006355">
    <property type="term" value="P:regulation of DNA-templated transcription"/>
    <property type="evidence" value="ECO:0007669"/>
    <property type="project" value="TreeGrafter"/>
</dbReference>
<dbReference type="GO" id="GO:0005634">
    <property type="term" value="C:nucleus"/>
    <property type="evidence" value="ECO:0007669"/>
    <property type="project" value="UniProtKB-SubCell"/>
</dbReference>
<keyword evidence="4 9" id="KW-0863">Zinc-finger</keyword>
<evidence type="ECO:0000259" key="12">
    <source>
        <dbReference type="PROSITE" id="PS50016"/>
    </source>
</evidence>
<name>A0A167MW56_CALVF</name>
<feature type="binding site" evidence="8">
    <location>
        <position position="409"/>
    </location>
    <ligand>
        <name>Zn(2+)</name>
        <dbReference type="ChEBI" id="CHEBI:29105"/>
        <label>2</label>
    </ligand>
</feature>
<keyword evidence="6 10" id="KW-0156">Chromatin regulator</keyword>
<feature type="binding site" evidence="8">
    <location>
        <position position="406"/>
    </location>
    <ligand>
        <name>Zn(2+)</name>
        <dbReference type="ChEBI" id="CHEBI:29105"/>
        <label>2</label>
    </ligand>
</feature>
<feature type="region of interest" description="Disordered" evidence="11">
    <location>
        <begin position="141"/>
        <end position="363"/>
    </location>
</feature>
<evidence type="ECO:0000256" key="10">
    <source>
        <dbReference type="RuleBase" id="RU361213"/>
    </source>
</evidence>
<feature type="binding site" evidence="8">
    <location>
        <position position="378"/>
    </location>
    <ligand>
        <name>Zn(2+)</name>
        <dbReference type="ChEBI" id="CHEBI:29105"/>
        <label>2</label>
    </ligand>
</feature>
<proteinExistence type="inferred from homology"/>
<dbReference type="OrthoDB" id="5411773at2759"/>
<dbReference type="STRING" id="1330018.A0A167MW56"/>
<feature type="domain" description="PHD-type" evidence="12">
    <location>
        <begin position="362"/>
        <end position="412"/>
    </location>
</feature>
<organism evidence="13 14">
    <name type="scientific">Calocera viscosa (strain TUFC12733)</name>
    <dbReference type="NCBI Taxonomy" id="1330018"/>
    <lineage>
        <taxon>Eukaryota</taxon>
        <taxon>Fungi</taxon>
        <taxon>Dikarya</taxon>
        <taxon>Basidiomycota</taxon>
        <taxon>Agaricomycotina</taxon>
        <taxon>Dacrymycetes</taxon>
        <taxon>Dacrymycetales</taxon>
        <taxon>Dacrymycetaceae</taxon>
        <taxon>Calocera</taxon>
    </lineage>
</organism>
<comment type="domain">
    <text evidence="10">The PHD-type zinc finger mediates the binding to H3K4me3.</text>
</comment>
<feature type="binding site" evidence="8">
    <location>
        <position position="383"/>
    </location>
    <ligand>
        <name>Zn(2+)</name>
        <dbReference type="ChEBI" id="CHEBI:29105"/>
        <label>2</label>
    </ligand>
</feature>
<dbReference type="EMBL" id="KV417281">
    <property type="protein sequence ID" value="KZO97116.1"/>
    <property type="molecule type" value="Genomic_DNA"/>
</dbReference>
<keyword evidence="7 10" id="KW-0539">Nucleus</keyword>
<dbReference type="Proteomes" id="UP000076738">
    <property type="component" value="Unassembled WGS sequence"/>
</dbReference>
<dbReference type="InterPro" id="IPR019786">
    <property type="entry name" value="Zinc_finger_PHD-type_CS"/>
</dbReference>
<dbReference type="PROSITE" id="PS50016">
    <property type="entry name" value="ZF_PHD_2"/>
    <property type="match status" value="1"/>
</dbReference>
<dbReference type="SMART" id="SM00249">
    <property type="entry name" value="PHD"/>
    <property type="match status" value="1"/>
</dbReference>
<feature type="compositionally biased region" description="Gly residues" evidence="11">
    <location>
        <begin position="435"/>
        <end position="448"/>
    </location>
</feature>
<feature type="compositionally biased region" description="Acidic residues" evidence="11">
    <location>
        <begin position="345"/>
        <end position="360"/>
    </location>
</feature>
<keyword evidence="3 8" id="KW-0479">Metal-binding</keyword>
<evidence type="ECO:0000256" key="1">
    <source>
        <dbReference type="ARBA" id="ARBA00004123"/>
    </source>
</evidence>
<evidence type="ECO:0000256" key="5">
    <source>
        <dbReference type="ARBA" id="ARBA00022833"/>
    </source>
</evidence>
<dbReference type="AlphaFoldDB" id="A0A167MW56"/>
<dbReference type="GO" id="GO:0006325">
    <property type="term" value="P:chromatin organization"/>
    <property type="evidence" value="ECO:0007669"/>
    <property type="project" value="UniProtKB-KW"/>
</dbReference>
<feature type="binding site" evidence="8">
    <location>
        <position position="389"/>
    </location>
    <ligand>
        <name>Zn(2+)</name>
        <dbReference type="ChEBI" id="CHEBI:29105"/>
        <label>1</label>
    </ligand>
</feature>
<evidence type="ECO:0000256" key="7">
    <source>
        <dbReference type="ARBA" id="ARBA00023242"/>
    </source>
</evidence>
<evidence type="ECO:0000256" key="9">
    <source>
        <dbReference type="PROSITE-ProRule" id="PRU00146"/>
    </source>
</evidence>
<sequence>MSVTRSSHVNTLLAAYTDALDTLPFRIAHHFSDLRELDAVLGGSILSLNRKLHTLINALDDPLVPARARFELLRDVAEDSQKLRMGNEDKIRLAAAAVDEIEQHITHSSHLLQDASLLNPSLPPLLPPPSVFPHMAPLSGSYVKPVEDKRKSHKRGANEGKRKTLAADGEEEDGGGRATPKRRRKEGAGAGGEKEGSVQQVQQGRLDGRPERERRQAHPLANELAQEEEEAPRRKDGKRRKAASPAEQASSPLPTGAGPQIAAPVPRPAGSISASHRAKLEGAADGPATRTSSRSERRPSALGVRTVPFPSADLPGSAAGNHIGLAGEEGMEEGMDLDGAGTEGGEAEGEGEGEGGETDDQNPYCFCRKPSFGEMIGCEDDDCDYQWFHIGCVNVADPDMFDKWYCEACQKRTGKRPILKGQGKGGSKKSSGANGANGNGANGNGNGNGNKNVAAKSRSARK</sequence>
<evidence type="ECO:0000313" key="14">
    <source>
        <dbReference type="Proteomes" id="UP000076738"/>
    </source>
</evidence>
<dbReference type="Gene3D" id="6.10.140.1740">
    <property type="match status" value="1"/>
</dbReference>
<comment type="subcellular location">
    <subcellularLocation>
        <location evidence="1 10">Nucleus</location>
    </subcellularLocation>
</comment>
<comment type="similarity">
    <text evidence="2 10">Belongs to the ING family.</text>
</comment>
<feature type="region of interest" description="Disordered" evidence="11">
    <location>
        <begin position="416"/>
        <end position="462"/>
    </location>
</feature>